<protein>
    <submittedName>
        <fullName evidence="6">Rieske (2Fe-2S) protein</fullName>
    </submittedName>
</protein>
<keyword evidence="1" id="KW-0001">2Fe-2S</keyword>
<name>A0A3R7ISP3_9BURK</name>
<dbReference type="PANTHER" id="PTHR40261">
    <property type="match status" value="1"/>
</dbReference>
<dbReference type="SUPFAM" id="SSF50022">
    <property type="entry name" value="ISP domain"/>
    <property type="match status" value="1"/>
</dbReference>
<dbReference type="Proteomes" id="UP000216225">
    <property type="component" value="Unassembled WGS sequence"/>
</dbReference>
<dbReference type="GO" id="GO:0051537">
    <property type="term" value="F:2 iron, 2 sulfur cluster binding"/>
    <property type="evidence" value="ECO:0007669"/>
    <property type="project" value="UniProtKB-KW"/>
</dbReference>
<keyword evidence="3" id="KW-0408">Iron</keyword>
<gene>
    <name evidence="6" type="ORF">CE154_009805</name>
</gene>
<evidence type="ECO:0000313" key="6">
    <source>
        <dbReference type="EMBL" id="RKJ96331.1"/>
    </source>
</evidence>
<dbReference type="Gene3D" id="2.102.10.10">
    <property type="entry name" value="Rieske [2Fe-2S] iron-sulphur domain"/>
    <property type="match status" value="1"/>
</dbReference>
<evidence type="ECO:0000313" key="7">
    <source>
        <dbReference type="Proteomes" id="UP000216225"/>
    </source>
</evidence>
<dbReference type="EMBL" id="NKDB02000002">
    <property type="protein sequence ID" value="RKJ96331.1"/>
    <property type="molecule type" value="Genomic_DNA"/>
</dbReference>
<dbReference type="AlphaFoldDB" id="A0A3R7ISP3"/>
<accession>A0A3R7ISP3</accession>
<evidence type="ECO:0000256" key="1">
    <source>
        <dbReference type="ARBA" id="ARBA00022714"/>
    </source>
</evidence>
<proteinExistence type="predicted"/>
<sequence length="123" mass="13256">MPDAQRIPLCASDALVDGGLAAAFDVCYRGQNLRAFAIRYQGRAHAYLNRCTHVAMEMDYQEGHFFDDSGCRLICATHGALFAPDTGACLGGPARGPLVKVALSEEGGMVYWHTAPDLHPVAF</sequence>
<evidence type="ECO:0000256" key="3">
    <source>
        <dbReference type="ARBA" id="ARBA00023004"/>
    </source>
</evidence>
<dbReference type="Pfam" id="PF00355">
    <property type="entry name" value="Rieske"/>
    <property type="match status" value="1"/>
</dbReference>
<dbReference type="InterPro" id="IPR036922">
    <property type="entry name" value="Rieske_2Fe-2S_sf"/>
</dbReference>
<keyword evidence="2" id="KW-0479">Metal-binding</keyword>
<evidence type="ECO:0000259" key="5">
    <source>
        <dbReference type="PROSITE" id="PS51296"/>
    </source>
</evidence>
<evidence type="ECO:0000256" key="4">
    <source>
        <dbReference type="ARBA" id="ARBA00023014"/>
    </source>
</evidence>
<comment type="caution">
    <text evidence="6">The sequence shown here is derived from an EMBL/GenBank/DDBJ whole genome shotgun (WGS) entry which is preliminary data.</text>
</comment>
<dbReference type="RefSeq" id="WP_094437905.1">
    <property type="nucleotide sequence ID" value="NZ_NKDB02000002.1"/>
</dbReference>
<feature type="domain" description="Rieske" evidence="5">
    <location>
        <begin position="7"/>
        <end position="112"/>
    </location>
</feature>
<dbReference type="PROSITE" id="PS51296">
    <property type="entry name" value="RIESKE"/>
    <property type="match status" value="1"/>
</dbReference>
<dbReference type="InterPro" id="IPR017941">
    <property type="entry name" value="Rieske_2Fe-2S"/>
</dbReference>
<evidence type="ECO:0000256" key="2">
    <source>
        <dbReference type="ARBA" id="ARBA00022723"/>
    </source>
</evidence>
<dbReference type="PANTHER" id="PTHR40261:SF1">
    <property type="entry name" value="RIESKE DOMAIN-CONTAINING PROTEIN"/>
    <property type="match status" value="1"/>
</dbReference>
<keyword evidence="4" id="KW-0411">Iron-sulfur</keyword>
<dbReference type="CDD" id="cd03467">
    <property type="entry name" value="Rieske"/>
    <property type="match status" value="1"/>
</dbReference>
<organism evidence="6 7">
    <name type="scientific">Alicycliphilus denitrificans</name>
    <dbReference type="NCBI Taxonomy" id="179636"/>
    <lineage>
        <taxon>Bacteria</taxon>
        <taxon>Pseudomonadati</taxon>
        <taxon>Pseudomonadota</taxon>
        <taxon>Betaproteobacteria</taxon>
        <taxon>Burkholderiales</taxon>
        <taxon>Comamonadaceae</taxon>
        <taxon>Alicycliphilus</taxon>
    </lineage>
</organism>
<dbReference type="GO" id="GO:0046872">
    <property type="term" value="F:metal ion binding"/>
    <property type="evidence" value="ECO:0007669"/>
    <property type="project" value="UniProtKB-KW"/>
</dbReference>
<reference evidence="6 7" key="1">
    <citation type="submission" date="2018-09" db="EMBL/GenBank/DDBJ databases">
        <title>Genome comparison of Alicycliphilus sp. BQ1, a polyurethanolytic bacterium, with its closest phylogenetic relatives Alicycliphilus denitrificans BC and K601, unable to attack polyurethane.</title>
        <authorList>
            <person name="Loza-Tavera H."/>
            <person name="Lozano L."/>
            <person name="Cevallos M."/>
            <person name="Maya-Lucas O."/>
            <person name="Garcia-Mena J."/>
            <person name="Hernandez J."/>
        </authorList>
    </citation>
    <scope>NUCLEOTIDE SEQUENCE [LARGE SCALE GENOMIC DNA]</scope>
    <source>
        <strain evidence="6 7">BQ1</strain>
    </source>
</reference>